<dbReference type="AlphaFoldDB" id="A0A098S5U3"/>
<dbReference type="Gene3D" id="1.25.40.10">
    <property type="entry name" value="Tetratricopeptide repeat domain"/>
    <property type="match status" value="1"/>
</dbReference>
<dbReference type="PANTHER" id="PTHR43280">
    <property type="entry name" value="ARAC-FAMILY TRANSCRIPTIONAL REGULATOR"/>
    <property type="match status" value="1"/>
</dbReference>
<evidence type="ECO:0000313" key="6">
    <source>
        <dbReference type="EMBL" id="KGE86597.1"/>
    </source>
</evidence>
<dbReference type="InterPro" id="IPR019734">
    <property type="entry name" value="TPR_rpt"/>
</dbReference>
<comment type="caution">
    <text evidence="6">The sequence shown here is derived from an EMBL/GenBank/DDBJ whole genome shotgun (WGS) entry which is preliminary data.</text>
</comment>
<evidence type="ECO:0000313" key="7">
    <source>
        <dbReference type="Proteomes" id="UP000029736"/>
    </source>
</evidence>
<dbReference type="InterPro" id="IPR009057">
    <property type="entry name" value="Homeodomain-like_sf"/>
</dbReference>
<dbReference type="SMART" id="SM00028">
    <property type="entry name" value="TPR"/>
    <property type="match status" value="4"/>
</dbReference>
<dbReference type="SMART" id="SM00342">
    <property type="entry name" value="HTH_ARAC"/>
    <property type="match status" value="1"/>
</dbReference>
<dbReference type="PROSITE" id="PS00041">
    <property type="entry name" value="HTH_ARAC_FAMILY_1"/>
    <property type="match status" value="1"/>
</dbReference>
<dbReference type="InterPro" id="IPR018062">
    <property type="entry name" value="HTH_AraC-typ_CS"/>
</dbReference>
<keyword evidence="4" id="KW-0472">Membrane</keyword>
<dbReference type="InterPro" id="IPR011990">
    <property type="entry name" value="TPR-like_helical_dom_sf"/>
</dbReference>
<keyword evidence="4" id="KW-0812">Transmembrane</keyword>
<proteinExistence type="predicted"/>
<feature type="transmembrane region" description="Helical" evidence="4">
    <location>
        <begin position="318"/>
        <end position="337"/>
    </location>
</feature>
<reference evidence="6 7" key="1">
    <citation type="journal article" date="2014" name="Int. J. Syst. Evol. Microbiol.">
        <title>Phaeodactylibacter xiamenensis gen. nov., sp. nov., a member of the family Saprospiraceae isolated from the marine alga Phaeodactylum tricornutum.</title>
        <authorList>
            <person name="Chen Z.Jr."/>
            <person name="Lei X."/>
            <person name="Lai Q."/>
            <person name="Li Y."/>
            <person name="Zhang B."/>
            <person name="Zhang J."/>
            <person name="Zhang H."/>
            <person name="Yang L."/>
            <person name="Zheng W."/>
            <person name="Tian Y."/>
            <person name="Yu Z."/>
            <person name="Xu H.Jr."/>
            <person name="Zheng T."/>
        </authorList>
    </citation>
    <scope>NUCLEOTIDE SEQUENCE [LARGE SCALE GENOMIC DNA]</scope>
    <source>
        <strain evidence="6 7">KD52</strain>
    </source>
</reference>
<dbReference type="SUPFAM" id="SSF48452">
    <property type="entry name" value="TPR-like"/>
    <property type="match status" value="2"/>
</dbReference>
<dbReference type="InterPro" id="IPR018060">
    <property type="entry name" value="HTH_AraC"/>
</dbReference>
<keyword evidence="7" id="KW-1185">Reference proteome</keyword>
<accession>A0A098S5U3</accession>
<organism evidence="6 7">
    <name type="scientific">Phaeodactylibacter xiamenensis</name>
    <dbReference type="NCBI Taxonomy" id="1524460"/>
    <lineage>
        <taxon>Bacteria</taxon>
        <taxon>Pseudomonadati</taxon>
        <taxon>Bacteroidota</taxon>
        <taxon>Saprospiria</taxon>
        <taxon>Saprospirales</taxon>
        <taxon>Haliscomenobacteraceae</taxon>
        <taxon>Phaeodactylibacter</taxon>
    </lineage>
</organism>
<keyword evidence="4" id="KW-1133">Transmembrane helix</keyword>
<dbReference type="GO" id="GO:0043565">
    <property type="term" value="F:sequence-specific DNA binding"/>
    <property type="evidence" value="ECO:0007669"/>
    <property type="project" value="InterPro"/>
</dbReference>
<evidence type="ECO:0000259" key="5">
    <source>
        <dbReference type="PROSITE" id="PS01124"/>
    </source>
</evidence>
<dbReference type="STRING" id="1524460.IX84_20835"/>
<dbReference type="Proteomes" id="UP000029736">
    <property type="component" value="Unassembled WGS sequence"/>
</dbReference>
<gene>
    <name evidence="6" type="ORF">IX84_20835</name>
</gene>
<sequence>MEEAPAAEDSILAQAHYYMGIAHYFNGNYYLSGNAYLKALESGYAEQSPLFKGKLLNNLGIVYDMTDRYEEGLAAYLASLELEKSIGNQNGIAQSELNIGLLLIHQRKFSEARSYLESARSKFEDAGNTEGLALVLHNEATIDEELKDYKAETKLTRSLQLYEQAGNTYEYTNVCIHLAAFHHEAGEEEKSKYYLEKATRLIEEKGYYYLNEGLQVFKAKLEIARGEFEAARARLDTLSPSNNRTQQGKWIYHLIAMSELEDAATFEKELWEYEHFLDSIYDENTSRIVSELQIIHETKENAQIINNQQVRLRSQRNILTLSLAFIFILGVAVVMLIKNHRRLQVSYRVLFLKEKETQRQFEALLKPKSGYHVQSPTAEWNQPDISTPIEEDENTIPFTHHYELWRQIVSIIEKEECYLQPDFRISDLAKLCNSNRTYISKTISYYTQMNFSTFLNRFRVERAKIELQKNHSFSFDEIGRLSGFNSTATFYRAFKDQTGLTPKQYTQMIRNEEE</sequence>
<evidence type="ECO:0000256" key="4">
    <source>
        <dbReference type="SAM" id="Phobius"/>
    </source>
</evidence>
<protein>
    <recommendedName>
        <fullName evidence="5">HTH araC/xylS-type domain-containing protein</fullName>
    </recommendedName>
</protein>
<name>A0A098S5U3_9BACT</name>
<dbReference type="Pfam" id="PF13424">
    <property type="entry name" value="TPR_12"/>
    <property type="match status" value="1"/>
</dbReference>
<keyword evidence="1" id="KW-0805">Transcription regulation</keyword>
<dbReference type="GO" id="GO:0003700">
    <property type="term" value="F:DNA-binding transcription factor activity"/>
    <property type="evidence" value="ECO:0007669"/>
    <property type="project" value="InterPro"/>
</dbReference>
<dbReference type="PROSITE" id="PS01124">
    <property type="entry name" value="HTH_ARAC_FAMILY_2"/>
    <property type="match status" value="1"/>
</dbReference>
<dbReference type="Gene3D" id="1.10.10.60">
    <property type="entry name" value="Homeodomain-like"/>
    <property type="match status" value="2"/>
</dbReference>
<dbReference type="Pfam" id="PF12833">
    <property type="entry name" value="HTH_18"/>
    <property type="match status" value="1"/>
</dbReference>
<evidence type="ECO:0000256" key="3">
    <source>
        <dbReference type="ARBA" id="ARBA00023163"/>
    </source>
</evidence>
<dbReference type="EMBL" id="JPOS01000077">
    <property type="protein sequence ID" value="KGE86597.1"/>
    <property type="molecule type" value="Genomic_DNA"/>
</dbReference>
<keyword evidence="2" id="KW-0238">DNA-binding</keyword>
<keyword evidence="3" id="KW-0804">Transcription</keyword>
<evidence type="ECO:0000256" key="1">
    <source>
        <dbReference type="ARBA" id="ARBA00023015"/>
    </source>
</evidence>
<dbReference type="SUPFAM" id="SSF46689">
    <property type="entry name" value="Homeodomain-like"/>
    <property type="match status" value="1"/>
</dbReference>
<feature type="domain" description="HTH araC/xylS-type" evidence="5">
    <location>
        <begin position="406"/>
        <end position="508"/>
    </location>
</feature>
<dbReference type="PANTHER" id="PTHR43280:SF29">
    <property type="entry name" value="ARAC-FAMILY TRANSCRIPTIONAL REGULATOR"/>
    <property type="match status" value="1"/>
</dbReference>
<evidence type="ECO:0000256" key="2">
    <source>
        <dbReference type="ARBA" id="ARBA00023125"/>
    </source>
</evidence>